<feature type="domain" description="N-acetyltransferase" evidence="1">
    <location>
        <begin position="2"/>
        <end position="200"/>
    </location>
</feature>
<organism evidence="2 3">
    <name type="scientific">Halodesulfovibrio aestuarii</name>
    <dbReference type="NCBI Taxonomy" id="126333"/>
    <lineage>
        <taxon>Bacteria</taxon>
        <taxon>Pseudomonadati</taxon>
        <taxon>Thermodesulfobacteriota</taxon>
        <taxon>Desulfovibrionia</taxon>
        <taxon>Desulfovibrionales</taxon>
        <taxon>Desulfovibrionaceae</taxon>
        <taxon>Halodesulfovibrio</taxon>
    </lineage>
</organism>
<keyword evidence="2" id="KW-0808">Transferase</keyword>
<dbReference type="PROSITE" id="PS51186">
    <property type="entry name" value="GNAT"/>
    <property type="match status" value="1"/>
</dbReference>
<dbReference type="Proteomes" id="UP000184001">
    <property type="component" value="Unassembled WGS sequence"/>
</dbReference>
<proteinExistence type="predicted"/>
<dbReference type="InterPro" id="IPR016181">
    <property type="entry name" value="Acyl_CoA_acyltransferase"/>
</dbReference>
<protein>
    <submittedName>
        <fullName evidence="2">Acetyltransferase (GNAT) family protein</fullName>
    </submittedName>
</protein>
<dbReference type="InterPro" id="IPR000182">
    <property type="entry name" value="GNAT_dom"/>
</dbReference>
<dbReference type="RefSeq" id="WP_020000155.1">
    <property type="nucleotide sequence ID" value="NZ_CP192219.1"/>
</dbReference>
<evidence type="ECO:0000259" key="1">
    <source>
        <dbReference type="PROSITE" id="PS51186"/>
    </source>
</evidence>
<evidence type="ECO:0000313" key="3">
    <source>
        <dbReference type="Proteomes" id="UP000184001"/>
    </source>
</evidence>
<sequence length="203" mass="23208">MFDIRRCTSQHIDDVVQIHLDAFTNFFLTRLGRSFLRQLYLAFLRDDAASCFIALDSKKTVVGFIAGTNTPDLFFRNLLLFNWHKFLCASLTLMIHHPITVGRKLLGAIFYRGDFHDLPFKELSLISSFAVDPKVQGKGCGQELLAVFENWTQAHGGKGVYLLTDASDNTKTNQFYLKNGFLLNDIVKKSDGREMNRFVKKFL</sequence>
<dbReference type="EMBL" id="FQZR01000004">
    <property type="protein sequence ID" value="SHJ29034.1"/>
    <property type="molecule type" value="Genomic_DNA"/>
</dbReference>
<comment type="caution">
    <text evidence="2">The sequence shown here is derived from an EMBL/GenBank/DDBJ whole genome shotgun (WGS) entry which is preliminary data.</text>
</comment>
<name>A0A8G2F9C9_9BACT</name>
<dbReference type="AlphaFoldDB" id="A0A8G2F9C9"/>
<dbReference type="Pfam" id="PF00583">
    <property type="entry name" value="Acetyltransf_1"/>
    <property type="match status" value="1"/>
</dbReference>
<dbReference type="GO" id="GO:0016747">
    <property type="term" value="F:acyltransferase activity, transferring groups other than amino-acyl groups"/>
    <property type="evidence" value="ECO:0007669"/>
    <property type="project" value="InterPro"/>
</dbReference>
<reference evidence="2 3" key="1">
    <citation type="submission" date="2016-11" db="EMBL/GenBank/DDBJ databases">
        <authorList>
            <person name="Varghese N."/>
            <person name="Submissions S."/>
        </authorList>
    </citation>
    <scope>NUCLEOTIDE SEQUENCE [LARGE SCALE GENOMIC DNA]</scope>
    <source>
        <strain evidence="2 3">DSM 17919</strain>
    </source>
</reference>
<gene>
    <name evidence="2" type="ORF">SAMN05660830_02091</name>
</gene>
<dbReference type="SUPFAM" id="SSF55729">
    <property type="entry name" value="Acyl-CoA N-acyltransferases (Nat)"/>
    <property type="match status" value="1"/>
</dbReference>
<accession>A0A8G2F9C9</accession>
<dbReference type="Gene3D" id="3.40.630.30">
    <property type="match status" value="1"/>
</dbReference>
<dbReference type="CDD" id="cd04301">
    <property type="entry name" value="NAT_SF"/>
    <property type="match status" value="1"/>
</dbReference>
<evidence type="ECO:0000313" key="2">
    <source>
        <dbReference type="EMBL" id="SHJ29034.1"/>
    </source>
</evidence>